<evidence type="ECO:0000256" key="2">
    <source>
        <dbReference type="ARBA" id="ARBA00010992"/>
    </source>
</evidence>
<dbReference type="InterPro" id="IPR050360">
    <property type="entry name" value="MFS_Sugar_Transporters"/>
</dbReference>
<feature type="transmembrane region" description="Helical" evidence="6">
    <location>
        <begin position="110"/>
        <end position="130"/>
    </location>
</feature>
<keyword evidence="9" id="KW-1185">Reference proteome</keyword>
<dbReference type="PANTHER" id="PTHR48022">
    <property type="entry name" value="PLASTIDIC GLUCOSE TRANSPORTER 4"/>
    <property type="match status" value="1"/>
</dbReference>
<feature type="transmembrane region" description="Helical" evidence="6">
    <location>
        <begin position="437"/>
        <end position="457"/>
    </location>
</feature>
<evidence type="ECO:0000313" key="8">
    <source>
        <dbReference type="EMBL" id="OJJ55187.1"/>
    </source>
</evidence>
<evidence type="ECO:0000256" key="6">
    <source>
        <dbReference type="SAM" id="Phobius"/>
    </source>
</evidence>
<dbReference type="InterPro" id="IPR020846">
    <property type="entry name" value="MFS_dom"/>
</dbReference>
<proteinExistence type="inferred from homology"/>
<dbReference type="GO" id="GO:0005351">
    <property type="term" value="F:carbohydrate:proton symporter activity"/>
    <property type="evidence" value="ECO:0007669"/>
    <property type="project" value="TreeGrafter"/>
</dbReference>
<keyword evidence="3 6" id="KW-0812">Transmembrane</keyword>
<comment type="subcellular location">
    <subcellularLocation>
        <location evidence="1">Membrane</location>
        <topology evidence="1">Multi-pass membrane protein</topology>
    </subcellularLocation>
</comment>
<gene>
    <name evidence="8" type="ORF">ASPSYDRAFT_452531</name>
</gene>
<dbReference type="Gene3D" id="1.20.1250.20">
    <property type="entry name" value="MFS general substrate transporter like domains"/>
    <property type="match status" value="1"/>
</dbReference>
<feature type="transmembrane region" description="Helical" evidence="6">
    <location>
        <begin position="164"/>
        <end position="188"/>
    </location>
</feature>
<dbReference type="InterPro" id="IPR005828">
    <property type="entry name" value="MFS_sugar_transport-like"/>
</dbReference>
<feature type="transmembrane region" description="Helical" evidence="6">
    <location>
        <begin position="402"/>
        <end position="425"/>
    </location>
</feature>
<dbReference type="AlphaFoldDB" id="A0A1L9T700"/>
<feature type="transmembrane region" description="Helical" evidence="6">
    <location>
        <begin position="136"/>
        <end position="157"/>
    </location>
</feature>
<feature type="transmembrane region" description="Helical" evidence="6">
    <location>
        <begin position="367"/>
        <end position="387"/>
    </location>
</feature>
<sequence>MGIKGILGKTSLANYGRQIRNAPREVIFSRSLILSSMMYASAAVTLTWDQGMGSTVPSLPGFQNHFGISSGSDAGAIKNFVSLVYIGDAAGAALSFFINDRIGRLWSFRLYCCIWFLGQVVAIATPNVAGLYASRIITGLGIGALSVTSIMSIVEIAPAEIRGLLAAWFSVGMGIGLMVSDFCVYGVQLHIAPSRLQYQVVWFAPCIFMFLWCVASFFLCESPRWLLLRDRHDEALQTLVHLRRLPATHPRVQHELQAMTEAIRSETEIQSSAINDNSPSKVVSIAKEVFTVPANIRRLQQALILYVFPQLSGGNSITNYFIPVLKIVGVDGDSTYHLFLTCMYALSKFFFSLFASFIFIDVLGRRNSLFIGISLQMLSDIYIGVYIKVENDSGAPRSAGEAALAAIFLHALGYSIGLLTLPYVFGGELWPNRIRSFGAALTQTFHWLFHYAMTYALPSLLDETDNWGAFIFFAAWCGIAILYVFLLVPEMAGYTVEEIDRMFSGPWRVAGVRGLKGGGGNRNGNGDDAEDEGVVIEGRDLDRVKSKTFEQDAKKLERS</sequence>
<dbReference type="Pfam" id="PF00083">
    <property type="entry name" value="Sugar_tr"/>
    <property type="match status" value="1"/>
</dbReference>
<reference evidence="9" key="1">
    <citation type="journal article" date="2017" name="Genome Biol.">
        <title>Comparative genomics reveals high biological diversity and specific adaptations in the industrially and medically important fungal genus Aspergillus.</title>
        <authorList>
            <person name="de Vries R.P."/>
            <person name="Riley R."/>
            <person name="Wiebenga A."/>
            <person name="Aguilar-Osorio G."/>
            <person name="Amillis S."/>
            <person name="Uchima C.A."/>
            <person name="Anderluh G."/>
            <person name="Asadollahi M."/>
            <person name="Askin M."/>
            <person name="Barry K."/>
            <person name="Battaglia E."/>
            <person name="Bayram O."/>
            <person name="Benocci T."/>
            <person name="Braus-Stromeyer S.A."/>
            <person name="Caldana C."/>
            <person name="Canovas D."/>
            <person name="Cerqueira G.C."/>
            <person name="Chen F."/>
            <person name="Chen W."/>
            <person name="Choi C."/>
            <person name="Clum A."/>
            <person name="Dos Santos R.A."/>
            <person name="Damasio A.R."/>
            <person name="Diallinas G."/>
            <person name="Emri T."/>
            <person name="Fekete E."/>
            <person name="Flipphi M."/>
            <person name="Freyberg S."/>
            <person name="Gallo A."/>
            <person name="Gournas C."/>
            <person name="Habgood R."/>
            <person name="Hainaut M."/>
            <person name="Harispe M.L."/>
            <person name="Henrissat B."/>
            <person name="Hilden K.S."/>
            <person name="Hope R."/>
            <person name="Hossain A."/>
            <person name="Karabika E."/>
            <person name="Karaffa L."/>
            <person name="Karanyi Z."/>
            <person name="Krasevec N."/>
            <person name="Kuo A."/>
            <person name="Kusch H."/>
            <person name="LaButti K."/>
            <person name="Lagendijk E.L."/>
            <person name="Lapidus A."/>
            <person name="Levasseur A."/>
            <person name="Lindquist E."/>
            <person name="Lipzen A."/>
            <person name="Logrieco A.F."/>
            <person name="MacCabe A."/>
            <person name="Maekelae M.R."/>
            <person name="Malavazi I."/>
            <person name="Melin P."/>
            <person name="Meyer V."/>
            <person name="Mielnichuk N."/>
            <person name="Miskei M."/>
            <person name="Molnar A.P."/>
            <person name="Mule G."/>
            <person name="Ngan C.Y."/>
            <person name="Orejas M."/>
            <person name="Orosz E."/>
            <person name="Ouedraogo J.P."/>
            <person name="Overkamp K.M."/>
            <person name="Park H.-S."/>
            <person name="Perrone G."/>
            <person name="Piumi F."/>
            <person name="Punt P.J."/>
            <person name="Ram A.F."/>
            <person name="Ramon A."/>
            <person name="Rauscher S."/>
            <person name="Record E."/>
            <person name="Riano-Pachon D.M."/>
            <person name="Robert V."/>
            <person name="Roehrig J."/>
            <person name="Ruller R."/>
            <person name="Salamov A."/>
            <person name="Salih N.S."/>
            <person name="Samson R.A."/>
            <person name="Sandor E."/>
            <person name="Sanguinetti M."/>
            <person name="Schuetze T."/>
            <person name="Sepcic K."/>
            <person name="Shelest E."/>
            <person name="Sherlock G."/>
            <person name="Sophianopoulou V."/>
            <person name="Squina F.M."/>
            <person name="Sun H."/>
            <person name="Susca A."/>
            <person name="Todd R.B."/>
            <person name="Tsang A."/>
            <person name="Unkles S.E."/>
            <person name="van de Wiele N."/>
            <person name="van Rossen-Uffink D."/>
            <person name="Oliveira J.V."/>
            <person name="Vesth T.C."/>
            <person name="Visser J."/>
            <person name="Yu J.-H."/>
            <person name="Zhou M."/>
            <person name="Andersen M.R."/>
            <person name="Archer D.B."/>
            <person name="Baker S.E."/>
            <person name="Benoit I."/>
            <person name="Brakhage A.A."/>
            <person name="Braus G.H."/>
            <person name="Fischer R."/>
            <person name="Frisvad J.C."/>
            <person name="Goldman G.H."/>
            <person name="Houbraken J."/>
            <person name="Oakley B."/>
            <person name="Pocsi I."/>
            <person name="Scazzocchio C."/>
            <person name="Seiboth B."/>
            <person name="vanKuyk P.A."/>
            <person name="Wortman J."/>
            <person name="Dyer P.S."/>
            <person name="Grigoriev I.V."/>
        </authorList>
    </citation>
    <scope>NUCLEOTIDE SEQUENCE [LARGE SCALE GENOMIC DNA]</scope>
    <source>
        <strain evidence="9">CBS 593.65</strain>
    </source>
</reference>
<dbReference type="VEuPathDB" id="FungiDB:ASPSYDRAFT_452531"/>
<feature type="transmembrane region" description="Helical" evidence="6">
    <location>
        <begin position="334"/>
        <end position="360"/>
    </location>
</feature>
<keyword evidence="5 6" id="KW-0472">Membrane</keyword>
<feature type="transmembrane region" description="Helical" evidence="6">
    <location>
        <begin position="200"/>
        <end position="220"/>
    </location>
</feature>
<dbReference type="PROSITE" id="PS00216">
    <property type="entry name" value="SUGAR_TRANSPORT_1"/>
    <property type="match status" value="1"/>
</dbReference>
<dbReference type="Proteomes" id="UP000184356">
    <property type="component" value="Unassembled WGS sequence"/>
</dbReference>
<evidence type="ECO:0000256" key="3">
    <source>
        <dbReference type="ARBA" id="ARBA00022692"/>
    </source>
</evidence>
<evidence type="ECO:0000259" key="7">
    <source>
        <dbReference type="PROSITE" id="PS50850"/>
    </source>
</evidence>
<organism evidence="8 9">
    <name type="scientific">Aspergillus sydowii CBS 593.65</name>
    <dbReference type="NCBI Taxonomy" id="1036612"/>
    <lineage>
        <taxon>Eukaryota</taxon>
        <taxon>Fungi</taxon>
        <taxon>Dikarya</taxon>
        <taxon>Ascomycota</taxon>
        <taxon>Pezizomycotina</taxon>
        <taxon>Eurotiomycetes</taxon>
        <taxon>Eurotiomycetidae</taxon>
        <taxon>Eurotiales</taxon>
        <taxon>Aspergillaceae</taxon>
        <taxon>Aspergillus</taxon>
        <taxon>Aspergillus subgen. Nidulantes</taxon>
    </lineage>
</organism>
<dbReference type="GO" id="GO:0016020">
    <property type="term" value="C:membrane"/>
    <property type="evidence" value="ECO:0007669"/>
    <property type="project" value="UniProtKB-SubCell"/>
</dbReference>
<feature type="transmembrane region" description="Helical" evidence="6">
    <location>
        <begin position="27"/>
        <end position="48"/>
    </location>
</feature>
<evidence type="ECO:0000256" key="4">
    <source>
        <dbReference type="ARBA" id="ARBA00022989"/>
    </source>
</evidence>
<dbReference type="GeneID" id="63763073"/>
<dbReference type="PANTHER" id="PTHR48022:SF59">
    <property type="entry name" value="MAJOR FACILITATOR SUPERFAMILY (MFS) PROFILE DOMAIN-CONTAINING PROTEIN"/>
    <property type="match status" value="1"/>
</dbReference>
<accession>A0A1L9T700</accession>
<feature type="transmembrane region" description="Helical" evidence="6">
    <location>
        <begin position="303"/>
        <end position="322"/>
    </location>
</feature>
<dbReference type="PROSITE" id="PS50850">
    <property type="entry name" value="MFS"/>
    <property type="match status" value="1"/>
</dbReference>
<dbReference type="InterPro" id="IPR036259">
    <property type="entry name" value="MFS_trans_sf"/>
</dbReference>
<name>A0A1L9T700_9EURO</name>
<keyword evidence="4 6" id="KW-1133">Transmembrane helix</keyword>
<feature type="domain" description="Major facilitator superfamily (MFS) profile" evidence="7">
    <location>
        <begin position="35"/>
        <end position="492"/>
    </location>
</feature>
<dbReference type="STRING" id="1036612.A0A1L9T700"/>
<comment type="similarity">
    <text evidence="2">Belongs to the major facilitator superfamily. Sugar transporter (TC 2.A.1.1) family.</text>
</comment>
<protein>
    <recommendedName>
        <fullName evidence="7">Major facilitator superfamily (MFS) profile domain-containing protein</fullName>
    </recommendedName>
</protein>
<evidence type="ECO:0000313" key="9">
    <source>
        <dbReference type="Proteomes" id="UP000184356"/>
    </source>
</evidence>
<feature type="transmembrane region" description="Helical" evidence="6">
    <location>
        <begin position="80"/>
        <end position="98"/>
    </location>
</feature>
<dbReference type="EMBL" id="KV878593">
    <property type="protein sequence ID" value="OJJ55187.1"/>
    <property type="molecule type" value="Genomic_DNA"/>
</dbReference>
<evidence type="ECO:0000256" key="1">
    <source>
        <dbReference type="ARBA" id="ARBA00004141"/>
    </source>
</evidence>
<dbReference type="SUPFAM" id="SSF103473">
    <property type="entry name" value="MFS general substrate transporter"/>
    <property type="match status" value="1"/>
</dbReference>
<dbReference type="InterPro" id="IPR005829">
    <property type="entry name" value="Sugar_transporter_CS"/>
</dbReference>
<dbReference type="OrthoDB" id="5296287at2759"/>
<evidence type="ECO:0000256" key="5">
    <source>
        <dbReference type="ARBA" id="ARBA00023136"/>
    </source>
</evidence>
<dbReference type="RefSeq" id="XP_040698993.1">
    <property type="nucleotide sequence ID" value="XM_040847000.1"/>
</dbReference>
<feature type="transmembrane region" description="Helical" evidence="6">
    <location>
        <begin position="469"/>
        <end position="488"/>
    </location>
</feature>